<evidence type="ECO:0000313" key="1">
    <source>
        <dbReference type="EMBL" id="KKR03236.1"/>
    </source>
</evidence>
<gene>
    <name evidence="1" type="ORF">UT30_C0034G0001</name>
</gene>
<name>A0A0G0MS40_9BACT</name>
<dbReference type="EMBL" id="LBWG01000034">
    <property type="protein sequence ID" value="KKR03236.1"/>
    <property type="molecule type" value="Genomic_DNA"/>
</dbReference>
<evidence type="ECO:0000313" key="2">
    <source>
        <dbReference type="Proteomes" id="UP000033935"/>
    </source>
</evidence>
<proteinExistence type="predicted"/>
<accession>A0A0G0MS40</accession>
<comment type="caution">
    <text evidence="1">The sequence shown here is derived from an EMBL/GenBank/DDBJ whole genome shotgun (WGS) entry which is preliminary data.</text>
</comment>
<dbReference type="Proteomes" id="UP000033935">
    <property type="component" value="Unassembled WGS sequence"/>
</dbReference>
<organism evidence="1 2">
    <name type="scientific">Candidatus Uhrbacteria bacterium GW2011_GWF2_39_13</name>
    <dbReference type="NCBI Taxonomy" id="1618995"/>
    <lineage>
        <taxon>Bacteria</taxon>
        <taxon>Candidatus Uhriibacteriota</taxon>
    </lineage>
</organism>
<evidence type="ECO:0008006" key="3">
    <source>
        <dbReference type="Google" id="ProtNLM"/>
    </source>
</evidence>
<protein>
    <recommendedName>
        <fullName evidence="3">ATP-grasp domain-containing protein</fullName>
    </recommendedName>
</protein>
<reference evidence="1 2" key="1">
    <citation type="journal article" date="2015" name="Nature">
        <title>rRNA introns, odd ribosomes, and small enigmatic genomes across a large radiation of phyla.</title>
        <authorList>
            <person name="Brown C.T."/>
            <person name="Hug L.A."/>
            <person name="Thomas B.C."/>
            <person name="Sharon I."/>
            <person name="Castelle C.J."/>
            <person name="Singh A."/>
            <person name="Wilkins M.J."/>
            <person name="Williams K.H."/>
            <person name="Banfield J.F."/>
        </authorList>
    </citation>
    <scope>NUCLEOTIDE SEQUENCE [LARGE SCALE GENOMIC DNA]</scope>
</reference>
<sequence>MNQIILNLDEIDLSVPSQITQFGECHTYQSPDGSIITTLPTTELPLKSLIPANWNPQFSLDRGHFRKVVEVGKLINDESAGIFVKDPERVFSGTKPEGLWWGGSRSREKPILLEDPLVEEQVFWEASILIKLIRSGIKAEIPQAIIEKDGKKSLVVKAIPHRITNYVEHNGPDQLSIQRKIIEIGLIDVDFMSSSNAFKGADGYIHCIDVNRWEWPGEIDQFRDLLRVKLKEAINFS</sequence>
<dbReference type="AlphaFoldDB" id="A0A0G0MS40"/>